<proteinExistence type="predicted"/>
<keyword evidence="3" id="KW-1185">Reference proteome</keyword>
<feature type="region of interest" description="Disordered" evidence="1">
    <location>
        <begin position="41"/>
        <end position="67"/>
    </location>
</feature>
<dbReference type="Proteomes" id="UP000075809">
    <property type="component" value="Unassembled WGS sequence"/>
</dbReference>
<reference evidence="2 3" key="1">
    <citation type="submission" date="2015-09" db="EMBL/GenBank/DDBJ databases">
        <title>Trachymyrmex zeteki WGS genome.</title>
        <authorList>
            <person name="Nygaard S."/>
            <person name="Hu H."/>
            <person name="Boomsma J."/>
            <person name="Zhang G."/>
        </authorList>
    </citation>
    <scope>NUCLEOTIDE SEQUENCE [LARGE SCALE GENOMIC DNA]</scope>
    <source>
        <strain evidence="2">Tzet28-1</strain>
        <tissue evidence="2">Whole body</tissue>
    </source>
</reference>
<evidence type="ECO:0000313" key="3">
    <source>
        <dbReference type="Proteomes" id="UP000075809"/>
    </source>
</evidence>
<evidence type="ECO:0000313" key="2">
    <source>
        <dbReference type="EMBL" id="KYQ46589.1"/>
    </source>
</evidence>
<dbReference type="EMBL" id="KQ983211">
    <property type="protein sequence ID" value="KYQ46589.1"/>
    <property type="molecule type" value="Genomic_DNA"/>
</dbReference>
<name>A0A151WFG3_9HYME</name>
<sequence length="154" mass="17508">MSAIVASLQLRRRQKIFIAPLPFVALEIDVTEDYRNPTEELKKGIKEKDVKQPNSSPHIDRKRKTSPLVGSGFLASWTQGFRQNNEAASNTNTEETSNASRYLVSMPIILGLGYYWRRHDKEAIAARTMDALSDDDGWAHPGGMAWKRATERRY</sequence>
<dbReference type="AlphaFoldDB" id="A0A151WFG3"/>
<feature type="compositionally biased region" description="Basic and acidic residues" evidence="1">
    <location>
        <begin position="41"/>
        <end position="51"/>
    </location>
</feature>
<evidence type="ECO:0000256" key="1">
    <source>
        <dbReference type="SAM" id="MobiDB-lite"/>
    </source>
</evidence>
<protein>
    <submittedName>
        <fullName evidence="2">Uncharacterized protein</fullName>
    </submittedName>
</protein>
<gene>
    <name evidence="2" type="ORF">ALC60_14337</name>
</gene>
<organism evidence="2 3">
    <name type="scientific">Mycetomoellerius zeteki</name>
    <dbReference type="NCBI Taxonomy" id="64791"/>
    <lineage>
        <taxon>Eukaryota</taxon>
        <taxon>Metazoa</taxon>
        <taxon>Ecdysozoa</taxon>
        <taxon>Arthropoda</taxon>
        <taxon>Hexapoda</taxon>
        <taxon>Insecta</taxon>
        <taxon>Pterygota</taxon>
        <taxon>Neoptera</taxon>
        <taxon>Endopterygota</taxon>
        <taxon>Hymenoptera</taxon>
        <taxon>Apocrita</taxon>
        <taxon>Aculeata</taxon>
        <taxon>Formicoidea</taxon>
        <taxon>Formicidae</taxon>
        <taxon>Myrmicinae</taxon>
        <taxon>Mycetomoellerius</taxon>
    </lineage>
</organism>
<accession>A0A151WFG3</accession>